<dbReference type="Proteomes" id="UP000184267">
    <property type="component" value="Unassembled WGS sequence"/>
</dbReference>
<evidence type="ECO:0000256" key="1">
    <source>
        <dbReference type="SAM" id="SignalP"/>
    </source>
</evidence>
<feature type="chain" id="PRO_5013267952" evidence="1">
    <location>
        <begin position="22"/>
        <end position="209"/>
    </location>
</feature>
<sequence length="209" mass="20317">MYSTLVSVALFSALAIQGALADFTVNTPEIVQCQPTKLTWDSTGAQSYNVIIVPNSDPCNGVLADLGDHTVNHITFTPALKEGEQVMVSVLDSNEDEGWSGVITVKAGNDTSCIPGASSSVAASSTAKASSSPALSALGGTTLVVNPAAAPTSTGVSSAPAAPSSSGAATAVGAANAGVIGDTSGALASAKISASALLLTLGAIAAVAL</sequence>
<gene>
    <name evidence="2" type="ORF">TRAPUB_1691</name>
</gene>
<proteinExistence type="predicted"/>
<accession>A0A1M2VIP7</accession>
<keyword evidence="3" id="KW-1185">Reference proteome</keyword>
<protein>
    <submittedName>
        <fullName evidence="2">Uncharacterized protein</fullName>
    </submittedName>
</protein>
<evidence type="ECO:0000313" key="2">
    <source>
        <dbReference type="EMBL" id="OJT07448.1"/>
    </source>
</evidence>
<evidence type="ECO:0000313" key="3">
    <source>
        <dbReference type="Proteomes" id="UP000184267"/>
    </source>
</evidence>
<reference evidence="2 3" key="1">
    <citation type="submission" date="2016-10" db="EMBL/GenBank/DDBJ databases">
        <title>Genome sequence of the basidiomycete white-rot fungus Trametes pubescens.</title>
        <authorList>
            <person name="Makela M.R."/>
            <person name="Granchi Z."/>
            <person name="Peng M."/>
            <person name="De Vries R.P."/>
            <person name="Grigoriev I."/>
            <person name="Riley R."/>
            <person name="Hilden K."/>
        </authorList>
    </citation>
    <scope>NUCLEOTIDE SEQUENCE [LARGE SCALE GENOMIC DNA]</scope>
    <source>
        <strain evidence="2 3">FBCC735</strain>
    </source>
</reference>
<organism evidence="2 3">
    <name type="scientific">Trametes pubescens</name>
    <name type="common">White-rot fungus</name>
    <dbReference type="NCBI Taxonomy" id="154538"/>
    <lineage>
        <taxon>Eukaryota</taxon>
        <taxon>Fungi</taxon>
        <taxon>Dikarya</taxon>
        <taxon>Basidiomycota</taxon>
        <taxon>Agaricomycotina</taxon>
        <taxon>Agaricomycetes</taxon>
        <taxon>Polyporales</taxon>
        <taxon>Polyporaceae</taxon>
        <taxon>Trametes</taxon>
    </lineage>
</organism>
<dbReference type="OMA" id="DIFACEG"/>
<comment type="caution">
    <text evidence="2">The sequence shown here is derived from an EMBL/GenBank/DDBJ whole genome shotgun (WGS) entry which is preliminary data.</text>
</comment>
<keyword evidence="1" id="KW-0732">Signal</keyword>
<dbReference type="AlphaFoldDB" id="A0A1M2VIP7"/>
<name>A0A1M2VIP7_TRAPU</name>
<dbReference type="OrthoDB" id="3259746at2759"/>
<feature type="signal peptide" evidence="1">
    <location>
        <begin position="1"/>
        <end position="21"/>
    </location>
</feature>
<dbReference type="EMBL" id="MNAD01001173">
    <property type="protein sequence ID" value="OJT07448.1"/>
    <property type="molecule type" value="Genomic_DNA"/>
</dbReference>